<dbReference type="InterPro" id="IPR024962">
    <property type="entry name" value="YukD-like"/>
</dbReference>
<dbReference type="Gene3D" id="3.10.20.90">
    <property type="entry name" value="Phosphatidylinositol 3-kinase Catalytic Subunit, Chain A, domain 1"/>
    <property type="match status" value="1"/>
</dbReference>
<dbReference type="InterPro" id="IPR044049">
    <property type="entry name" value="EccD_transm"/>
</dbReference>
<comment type="similarity">
    <text evidence="2">Belongs to the EccD/Snm4 family.</text>
</comment>
<organism evidence="9 10">
    <name type="scientific">Microbacterium sediminis</name>
    <dbReference type="NCBI Taxonomy" id="904291"/>
    <lineage>
        <taxon>Bacteria</taxon>
        <taxon>Bacillati</taxon>
        <taxon>Actinomycetota</taxon>
        <taxon>Actinomycetes</taxon>
        <taxon>Micrococcales</taxon>
        <taxon>Microbacteriaceae</taxon>
        <taxon>Microbacterium</taxon>
    </lineage>
</organism>
<feature type="transmembrane region" description="Helical" evidence="7">
    <location>
        <begin position="125"/>
        <end position="145"/>
    </location>
</feature>
<protein>
    <submittedName>
        <fullName evidence="9">Type VII secretion integral membrane protein EccD</fullName>
    </submittedName>
</protein>
<name>A0A1B9NDY7_9MICO</name>
<feature type="transmembrane region" description="Helical" evidence="7">
    <location>
        <begin position="432"/>
        <end position="451"/>
    </location>
</feature>
<gene>
    <name evidence="9" type="ORF">A7J15_04675</name>
</gene>
<dbReference type="Proteomes" id="UP000093355">
    <property type="component" value="Unassembled WGS sequence"/>
</dbReference>
<keyword evidence="10" id="KW-1185">Reference proteome</keyword>
<feature type="transmembrane region" description="Helical" evidence="7">
    <location>
        <begin position="151"/>
        <end position="173"/>
    </location>
</feature>
<evidence type="ECO:0000313" key="10">
    <source>
        <dbReference type="Proteomes" id="UP000093355"/>
    </source>
</evidence>
<evidence type="ECO:0000256" key="6">
    <source>
        <dbReference type="ARBA" id="ARBA00023136"/>
    </source>
</evidence>
<keyword evidence="6 7" id="KW-0472">Membrane</keyword>
<dbReference type="NCBIfam" id="TIGR03920">
    <property type="entry name" value="T7SS_EccD"/>
    <property type="match status" value="1"/>
</dbReference>
<feature type="domain" description="EccD-like transmembrane" evidence="8">
    <location>
        <begin position="127"/>
        <end position="450"/>
    </location>
</feature>
<feature type="transmembrane region" description="Helical" evidence="7">
    <location>
        <begin position="349"/>
        <end position="367"/>
    </location>
</feature>
<comment type="subcellular location">
    <subcellularLocation>
        <location evidence="1">Cell membrane</location>
        <topology evidence="1">Multi-pass membrane protein</topology>
    </subcellularLocation>
</comment>
<keyword evidence="4 7" id="KW-0812">Transmembrane</keyword>
<feature type="transmembrane region" description="Helical" evidence="7">
    <location>
        <begin position="262"/>
        <end position="285"/>
    </location>
</feature>
<feature type="transmembrane region" description="Helical" evidence="7">
    <location>
        <begin position="212"/>
        <end position="231"/>
    </location>
</feature>
<keyword evidence="3" id="KW-1003">Cell membrane</keyword>
<evidence type="ECO:0000256" key="2">
    <source>
        <dbReference type="ARBA" id="ARBA00006162"/>
    </source>
</evidence>
<comment type="caution">
    <text evidence="9">The sequence shown here is derived from an EMBL/GenBank/DDBJ whole genome shotgun (WGS) entry which is preliminary data.</text>
</comment>
<dbReference type="RefSeq" id="WP_067025201.1">
    <property type="nucleotide sequence ID" value="NZ_JRNY01000002.1"/>
</dbReference>
<feature type="transmembrane region" description="Helical" evidence="7">
    <location>
        <begin position="400"/>
        <end position="420"/>
    </location>
</feature>
<evidence type="ECO:0000256" key="5">
    <source>
        <dbReference type="ARBA" id="ARBA00022989"/>
    </source>
</evidence>
<evidence type="ECO:0000259" key="8">
    <source>
        <dbReference type="Pfam" id="PF19053"/>
    </source>
</evidence>
<feature type="transmembrane region" description="Helical" evidence="7">
    <location>
        <begin position="372"/>
        <end position="394"/>
    </location>
</feature>
<evidence type="ECO:0000256" key="7">
    <source>
        <dbReference type="SAM" id="Phobius"/>
    </source>
</evidence>
<dbReference type="OrthoDB" id="4824971at2"/>
<feature type="transmembrane region" description="Helical" evidence="7">
    <location>
        <begin position="324"/>
        <end position="343"/>
    </location>
</feature>
<dbReference type="Pfam" id="PF08817">
    <property type="entry name" value="YukD"/>
    <property type="match status" value="1"/>
</dbReference>
<dbReference type="AlphaFoldDB" id="A0A1B9NDY7"/>
<evidence type="ECO:0000256" key="1">
    <source>
        <dbReference type="ARBA" id="ARBA00004651"/>
    </source>
</evidence>
<feature type="transmembrane region" description="Helical" evidence="7">
    <location>
        <begin position="238"/>
        <end position="256"/>
    </location>
</feature>
<dbReference type="STRING" id="904291.A7J15_04675"/>
<evidence type="ECO:0000313" key="9">
    <source>
        <dbReference type="EMBL" id="OCG74816.1"/>
    </source>
</evidence>
<dbReference type="EMBL" id="LXMD01000021">
    <property type="protein sequence ID" value="OCG74816.1"/>
    <property type="molecule type" value="Genomic_DNA"/>
</dbReference>
<reference evidence="9 10" key="1">
    <citation type="submission" date="2016-05" db="EMBL/GenBank/DDBJ databases">
        <authorList>
            <person name="Lavstsen T."/>
            <person name="Jespersen J.S."/>
        </authorList>
    </citation>
    <scope>NUCLEOTIDE SEQUENCE [LARGE SCALE GENOMIC DNA]</scope>
    <source>
        <strain evidence="9 10">YLB-01</strain>
    </source>
</reference>
<evidence type="ECO:0000256" key="3">
    <source>
        <dbReference type="ARBA" id="ARBA00022475"/>
    </source>
</evidence>
<evidence type="ECO:0000256" key="4">
    <source>
        <dbReference type="ARBA" id="ARBA00022692"/>
    </source>
</evidence>
<sequence length="452" mass="46047">MNERTGGTATATAQLLKLTVQSGDRRVDVALPGSVPVAEIVPSVARRLGVLDAVEAHAGYWFVRPDGDRLDPDRSLVAQGMLDGDVVALEIGADAPPAKTYDDIVEAVADAVEERAKPWTPGDTVTTTTVVASVLLTLALLPVLVSETVAHSIIVPVGTGLSGLLLPICAAVLARIGTPPQAPVAPVQVAAAHAAVAGFTATGLPWSWGVPTALAGAGAALVGGIAMLLVTKPREYSLVPLVIGVVLGLSGLMITLTGAEPAAILAIALALSGIAGLGIPWLALASTSLRVVSARGDSEIYAAPESISRAEVAERFATGHRFQVALRIAVSAIALLATAPVVASGAFGLALAVLTYLGLILGVRQVFARTDIVIVTATSMVGSVLMIVVAVAAFPDWSTWIIVALAIVAAAVIGLGLLAPKHRLWIERVMDPAALVGIALLPPLAILVGGWF</sequence>
<keyword evidence="5 7" id="KW-1133">Transmembrane helix</keyword>
<proteinExistence type="inferred from homology"/>
<dbReference type="GO" id="GO:0005886">
    <property type="term" value="C:plasma membrane"/>
    <property type="evidence" value="ECO:0007669"/>
    <property type="project" value="UniProtKB-SubCell"/>
</dbReference>
<accession>A0A1B9NDY7</accession>
<dbReference type="InterPro" id="IPR006707">
    <property type="entry name" value="T7SS_EccD"/>
</dbReference>
<dbReference type="Pfam" id="PF19053">
    <property type="entry name" value="EccD"/>
    <property type="match status" value="1"/>
</dbReference>